<dbReference type="InterPro" id="IPR029060">
    <property type="entry name" value="PIN-like_dom_sf"/>
</dbReference>
<feature type="domain" description="PIN" evidence="1">
    <location>
        <begin position="1"/>
        <end position="120"/>
    </location>
</feature>
<organism evidence="2 3">
    <name type="scientific">Candidatus Brocadia carolinensis</name>
    <dbReference type="NCBI Taxonomy" id="1004156"/>
    <lineage>
        <taxon>Bacteria</taxon>
        <taxon>Pseudomonadati</taxon>
        <taxon>Planctomycetota</taxon>
        <taxon>Candidatus Brocadiia</taxon>
        <taxon>Candidatus Brocadiales</taxon>
        <taxon>Candidatus Brocadiaceae</taxon>
        <taxon>Candidatus Brocadia</taxon>
    </lineage>
</organism>
<dbReference type="InterPro" id="IPR002716">
    <property type="entry name" value="PIN_dom"/>
</dbReference>
<evidence type="ECO:0000313" key="2">
    <source>
        <dbReference type="EMBL" id="OOP57765.1"/>
    </source>
</evidence>
<evidence type="ECO:0000313" key="3">
    <source>
        <dbReference type="Proteomes" id="UP000189681"/>
    </source>
</evidence>
<dbReference type="InterPro" id="IPR041705">
    <property type="entry name" value="PIN_Sll0205"/>
</dbReference>
<dbReference type="InterPro" id="IPR052919">
    <property type="entry name" value="TA_system_RNase"/>
</dbReference>
<dbReference type="EMBL" id="AYTS01000015">
    <property type="protein sequence ID" value="OOP57765.1"/>
    <property type="molecule type" value="Genomic_DNA"/>
</dbReference>
<dbReference type="PANTHER" id="PTHR36173:SF1">
    <property type="entry name" value="RIBONUCLEASE VAPC22"/>
    <property type="match status" value="1"/>
</dbReference>
<proteinExistence type="predicted"/>
<dbReference type="CDD" id="cd09872">
    <property type="entry name" value="PIN_Sll0205-like"/>
    <property type="match status" value="1"/>
</dbReference>
<accession>A0A1V4AXA6</accession>
<dbReference type="Pfam" id="PF01850">
    <property type="entry name" value="PIN"/>
    <property type="match status" value="1"/>
</dbReference>
<dbReference type="Proteomes" id="UP000189681">
    <property type="component" value="Unassembled WGS sequence"/>
</dbReference>
<evidence type="ECO:0000259" key="1">
    <source>
        <dbReference type="SMART" id="SM00670"/>
    </source>
</evidence>
<dbReference type="Gene3D" id="3.40.50.1010">
    <property type="entry name" value="5'-nuclease"/>
    <property type="match status" value="1"/>
</dbReference>
<dbReference type="SUPFAM" id="SSF88723">
    <property type="entry name" value="PIN domain-like"/>
    <property type="match status" value="1"/>
</dbReference>
<gene>
    <name evidence="2" type="ORF">AYP45_01585</name>
</gene>
<reference evidence="2 3" key="1">
    <citation type="journal article" date="2017" name="Water Res.">
        <title>Discovery and metagenomic analysis of an anammox bacterial enrichment related to Candidatus "Brocadia caroliniensis" in a full-scale glycerol-fed nitritation-denitritation separate centrate treatment process.</title>
        <authorList>
            <person name="Park H."/>
            <person name="Brotto A.C."/>
            <person name="van Loosdrecht M.C."/>
            <person name="Chandran K."/>
        </authorList>
    </citation>
    <scope>NUCLEOTIDE SEQUENCE [LARGE SCALE GENOMIC DNA]</scope>
    <source>
        <strain evidence="2">26THWARD</strain>
    </source>
</reference>
<dbReference type="AlphaFoldDB" id="A0A1V4AXA6"/>
<dbReference type="SMART" id="SM00670">
    <property type="entry name" value="PINc"/>
    <property type="match status" value="1"/>
</dbReference>
<dbReference type="STRING" id="1004156.AYP45_01585"/>
<sequence>MDYVTDTHSLVWYFTDDSRLSSNALNAFQTSETEGTVFVPAVVLAEIMFIARKGRITLSFDDTLKRIEESDNFEIAPLNAEILRTADKIEAELEMHDRIIVATALHYEASLITKDDILLKSGIVQTVW</sequence>
<name>A0A1V4AXA6_9BACT</name>
<dbReference type="PANTHER" id="PTHR36173">
    <property type="entry name" value="RIBONUCLEASE VAPC16-RELATED"/>
    <property type="match status" value="1"/>
</dbReference>
<comment type="caution">
    <text evidence="2">The sequence shown here is derived from an EMBL/GenBank/DDBJ whole genome shotgun (WGS) entry which is preliminary data.</text>
</comment>
<protein>
    <recommendedName>
        <fullName evidence="1">PIN domain-containing protein</fullName>
    </recommendedName>
</protein>